<organism evidence="6 7">
    <name type="scientific">Rhodovulum marinum</name>
    <dbReference type="NCBI Taxonomy" id="320662"/>
    <lineage>
        <taxon>Bacteria</taxon>
        <taxon>Pseudomonadati</taxon>
        <taxon>Pseudomonadota</taxon>
        <taxon>Alphaproteobacteria</taxon>
        <taxon>Rhodobacterales</taxon>
        <taxon>Paracoccaceae</taxon>
        <taxon>Rhodovulum</taxon>
    </lineage>
</organism>
<dbReference type="InterPro" id="IPR036271">
    <property type="entry name" value="Tet_transcr_reg_TetR-rel_C_sf"/>
</dbReference>
<keyword evidence="2 4" id="KW-0238">DNA-binding</keyword>
<proteinExistence type="predicted"/>
<dbReference type="Gene3D" id="1.10.357.10">
    <property type="entry name" value="Tetracycline Repressor, domain 2"/>
    <property type="match status" value="1"/>
</dbReference>
<sequence length="211" mass="22601">MNELAPARPKAEHCERWSIAAAPADTARGRIMAAAAHLFCHHGFAATGVDAVVARAGTAKATLYKHFPSKDELIAAVLEAEGAAWRTWFFGRLRAVQGPPQARLLAVFDILGEWFADDQFYGCPFINAIAEFDTGDSAIRETAMRHKTHLVTWLTAHAIEMGAPDPKAVARALVVLIDGAIVAAQGARDPGFAAEAKALARTYLDSLTIPA</sequence>
<dbReference type="OrthoDB" id="9787680at2"/>
<dbReference type="InterPro" id="IPR011075">
    <property type="entry name" value="TetR_C"/>
</dbReference>
<protein>
    <submittedName>
        <fullName evidence="6">TetR family transcriptional regulator</fullName>
    </submittedName>
</protein>
<evidence type="ECO:0000256" key="4">
    <source>
        <dbReference type="PROSITE-ProRule" id="PRU00335"/>
    </source>
</evidence>
<dbReference type="SUPFAM" id="SSF48498">
    <property type="entry name" value="Tetracyclin repressor-like, C-terminal domain"/>
    <property type="match status" value="1"/>
</dbReference>
<evidence type="ECO:0000256" key="3">
    <source>
        <dbReference type="ARBA" id="ARBA00023163"/>
    </source>
</evidence>
<name>A0A4R2PVM1_9RHOB</name>
<keyword evidence="3" id="KW-0804">Transcription</keyword>
<dbReference type="PROSITE" id="PS50977">
    <property type="entry name" value="HTH_TETR_2"/>
    <property type="match status" value="1"/>
</dbReference>
<reference evidence="6 7" key="1">
    <citation type="submission" date="2019-03" db="EMBL/GenBank/DDBJ databases">
        <title>Genomic Encyclopedia of Type Strains, Phase IV (KMG-IV): sequencing the most valuable type-strain genomes for metagenomic binning, comparative biology and taxonomic classification.</title>
        <authorList>
            <person name="Goeker M."/>
        </authorList>
    </citation>
    <scope>NUCLEOTIDE SEQUENCE [LARGE SCALE GENOMIC DNA]</scope>
    <source>
        <strain evidence="6 7">DSM 18063</strain>
    </source>
</reference>
<comment type="caution">
    <text evidence="6">The sequence shown here is derived from an EMBL/GenBank/DDBJ whole genome shotgun (WGS) entry which is preliminary data.</text>
</comment>
<dbReference type="EMBL" id="SLXP01000009">
    <property type="protein sequence ID" value="TCP39999.1"/>
    <property type="molecule type" value="Genomic_DNA"/>
</dbReference>
<dbReference type="Proteomes" id="UP000294835">
    <property type="component" value="Unassembled WGS sequence"/>
</dbReference>
<dbReference type="Pfam" id="PF16925">
    <property type="entry name" value="TetR_C_13"/>
    <property type="match status" value="1"/>
</dbReference>
<dbReference type="InterPro" id="IPR001647">
    <property type="entry name" value="HTH_TetR"/>
</dbReference>
<evidence type="ECO:0000313" key="7">
    <source>
        <dbReference type="Proteomes" id="UP000294835"/>
    </source>
</evidence>
<dbReference type="InterPro" id="IPR050109">
    <property type="entry name" value="HTH-type_TetR-like_transc_reg"/>
</dbReference>
<dbReference type="SUPFAM" id="SSF46689">
    <property type="entry name" value="Homeodomain-like"/>
    <property type="match status" value="1"/>
</dbReference>
<dbReference type="GO" id="GO:0003700">
    <property type="term" value="F:DNA-binding transcription factor activity"/>
    <property type="evidence" value="ECO:0007669"/>
    <property type="project" value="TreeGrafter"/>
</dbReference>
<dbReference type="RefSeq" id="WP_132463831.1">
    <property type="nucleotide sequence ID" value="NZ_SLXP01000009.1"/>
</dbReference>
<keyword evidence="1" id="KW-0805">Transcription regulation</keyword>
<dbReference type="Pfam" id="PF00440">
    <property type="entry name" value="TetR_N"/>
    <property type="match status" value="1"/>
</dbReference>
<evidence type="ECO:0000256" key="1">
    <source>
        <dbReference type="ARBA" id="ARBA00023015"/>
    </source>
</evidence>
<evidence type="ECO:0000256" key="2">
    <source>
        <dbReference type="ARBA" id="ARBA00023125"/>
    </source>
</evidence>
<gene>
    <name evidence="6" type="ORF">EV662_109125</name>
</gene>
<feature type="DNA-binding region" description="H-T-H motif" evidence="4">
    <location>
        <begin position="48"/>
        <end position="67"/>
    </location>
</feature>
<dbReference type="PRINTS" id="PR00455">
    <property type="entry name" value="HTHTETR"/>
</dbReference>
<accession>A0A4R2PVM1</accession>
<dbReference type="GO" id="GO:0000976">
    <property type="term" value="F:transcription cis-regulatory region binding"/>
    <property type="evidence" value="ECO:0007669"/>
    <property type="project" value="TreeGrafter"/>
</dbReference>
<dbReference type="PANTHER" id="PTHR30055:SF200">
    <property type="entry name" value="HTH-TYPE TRANSCRIPTIONAL REPRESSOR BDCR"/>
    <property type="match status" value="1"/>
</dbReference>
<dbReference type="PANTHER" id="PTHR30055">
    <property type="entry name" value="HTH-TYPE TRANSCRIPTIONAL REGULATOR RUTR"/>
    <property type="match status" value="1"/>
</dbReference>
<feature type="domain" description="HTH tetR-type" evidence="5">
    <location>
        <begin position="25"/>
        <end position="85"/>
    </location>
</feature>
<dbReference type="AlphaFoldDB" id="A0A4R2PVM1"/>
<evidence type="ECO:0000259" key="5">
    <source>
        <dbReference type="PROSITE" id="PS50977"/>
    </source>
</evidence>
<dbReference type="InterPro" id="IPR009057">
    <property type="entry name" value="Homeodomain-like_sf"/>
</dbReference>
<keyword evidence="7" id="KW-1185">Reference proteome</keyword>
<dbReference type="FunFam" id="1.10.10.60:FF:000141">
    <property type="entry name" value="TetR family transcriptional regulator"/>
    <property type="match status" value="1"/>
</dbReference>
<evidence type="ECO:0000313" key="6">
    <source>
        <dbReference type="EMBL" id="TCP39999.1"/>
    </source>
</evidence>